<protein>
    <submittedName>
        <fullName evidence="2">Alkaline phosphatase family protein</fullName>
    </submittedName>
</protein>
<dbReference type="AlphaFoldDB" id="A0A7C1JEV2"/>
<proteinExistence type="predicted"/>
<evidence type="ECO:0000313" key="2">
    <source>
        <dbReference type="EMBL" id="HDX32864.1"/>
    </source>
</evidence>
<name>A0A7C1JEV2_9CHLR</name>
<accession>A0A7C1JEV2</accession>
<dbReference type="InterPro" id="IPR038607">
    <property type="entry name" value="PhoD-like_sf"/>
</dbReference>
<dbReference type="InterPro" id="IPR018946">
    <property type="entry name" value="PhoD-like_MPP"/>
</dbReference>
<dbReference type="Gene3D" id="3.60.21.70">
    <property type="entry name" value="PhoD-like phosphatase"/>
    <property type="match status" value="1"/>
</dbReference>
<dbReference type="InterPro" id="IPR029052">
    <property type="entry name" value="Metallo-depent_PP-like"/>
</dbReference>
<dbReference type="Pfam" id="PF09423">
    <property type="entry name" value="PhoD"/>
    <property type="match status" value="1"/>
</dbReference>
<dbReference type="CDD" id="cd07389">
    <property type="entry name" value="MPP_PhoD"/>
    <property type="match status" value="1"/>
</dbReference>
<dbReference type="PANTHER" id="PTHR33987">
    <property type="entry name" value="CALCINEURIN-LIKE METALLO-PHOSPHOESTERASE SUPERFAMILY PROTEIN"/>
    <property type="match status" value="1"/>
</dbReference>
<sequence length="365" mass="41548">MISIFSTWRWWVMIALFLAGCRPVAPPSSAYVALDETATLDVIAFGSCARQTKPQPIWDAVLASAPDLFIFLGDNVYGDTTDMNELRRAYAVLAAQPGFQRLRATTPVVATWDDHDYGLNDVGGDYPAKYGSREVFLDFWGEPPNSERRLRNGGIYTAYTFGPADRRVQVILLDTRWDRSPLIRVSDEEYRQRRVHNIGPYTANPDPTARLLGEDQWQWLEAQLRQPAVLRILATSIPFVQEGTGWEIWANFPAERNRLLRLLAETRANGVLFITGDTHRAQFSRLETGTPYPLWEMNSSGLTENVDPNRVAPDVNRFGDYFIGDNFGLIRIDWHAQDPTLTLEIRDVENRPVLQHVLRLSELQP</sequence>
<gene>
    <name evidence="2" type="ORF">ENQ20_15455</name>
</gene>
<organism evidence="2">
    <name type="scientific">Caldilinea aerophila</name>
    <dbReference type="NCBI Taxonomy" id="133453"/>
    <lineage>
        <taxon>Bacteria</taxon>
        <taxon>Bacillati</taxon>
        <taxon>Chloroflexota</taxon>
        <taxon>Caldilineae</taxon>
        <taxon>Caldilineales</taxon>
        <taxon>Caldilineaceae</taxon>
        <taxon>Caldilinea</taxon>
    </lineage>
</organism>
<dbReference type="EMBL" id="DSMG01000163">
    <property type="protein sequence ID" value="HDX32864.1"/>
    <property type="molecule type" value="Genomic_DNA"/>
</dbReference>
<reference evidence="2" key="1">
    <citation type="journal article" date="2020" name="mSystems">
        <title>Genome- and Community-Level Interaction Insights into Carbon Utilization and Element Cycling Functions of Hydrothermarchaeota in Hydrothermal Sediment.</title>
        <authorList>
            <person name="Zhou Z."/>
            <person name="Liu Y."/>
            <person name="Xu W."/>
            <person name="Pan J."/>
            <person name="Luo Z.H."/>
            <person name="Li M."/>
        </authorList>
    </citation>
    <scope>NUCLEOTIDE SEQUENCE [LARGE SCALE GENOMIC DNA]</scope>
    <source>
        <strain evidence="2">SpSt-289</strain>
    </source>
</reference>
<comment type="caution">
    <text evidence="2">The sequence shown here is derived from an EMBL/GenBank/DDBJ whole genome shotgun (WGS) entry which is preliminary data.</text>
</comment>
<dbReference type="PANTHER" id="PTHR33987:SF1">
    <property type="entry name" value="CALCINEURIN-LIKE METALLO-PHOSPHOESTERASE SUPERFAMILY PROTEIN"/>
    <property type="match status" value="1"/>
</dbReference>
<dbReference type="SUPFAM" id="SSF56300">
    <property type="entry name" value="Metallo-dependent phosphatases"/>
    <property type="match status" value="1"/>
</dbReference>
<evidence type="ECO:0000259" key="1">
    <source>
        <dbReference type="Pfam" id="PF09423"/>
    </source>
</evidence>
<feature type="domain" description="PhoD-like phosphatase metallophosphatase" evidence="1">
    <location>
        <begin position="47"/>
        <end position="311"/>
    </location>
</feature>